<feature type="region of interest" description="Disordered" evidence="1">
    <location>
        <begin position="1"/>
        <end position="62"/>
    </location>
</feature>
<accession>A0A0D2XUF7</accession>
<reference evidence="3" key="1">
    <citation type="journal article" date="2012" name="Mol. Plant Microbe Interact.">
        <title>A highly conserved effector in Fusarium oxysporum is required for full virulence on Arabidopsis.</title>
        <authorList>
            <person name="Thatcher L.F."/>
            <person name="Gardiner D.M."/>
            <person name="Kazan K."/>
            <person name="Manners J."/>
        </authorList>
    </citation>
    <scope>NUCLEOTIDE SEQUENCE [LARGE SCALE GENOMIC DNA]</scope>
    <source>
        <strain evidence="3">Fo5176</strain>
    </source>
</reference>
<dbReference type="AlphaFoldDB" id="A0A0D2XUF7"/>
<evidence type="ECO:0000256" key="1">
    <source>
        <dbReference type="SAM" id="MobiDB-lite"/>
    </source>
</evidence>
<evidence type="ECO:0000313" key="2">
    <source>
        <dbReference type="EnsemblFungi" id="FOXG_07610P0"/>
    </source>
</evidence>
<reference evidence="2" key="2">
    <citation type="submission" date="2025-08" db="UniProtKB">
        <authorList>
            <consortium name="EnsemblFungi"/>
        </authorList>
    </citation>
    <scope>IDENTIFICATION</scope>
    <source>
        <strain evidence="2">4287 / CBS 123668 / FGSC 9935 / NRRL 34936</strain>
    </source>
</reference>
<proteinExistence type="predicted"/>
<protein>
    <submittedName>
        <fullName evidence="2">Uncharacterized protein</fullName>
    </submittedName>
</protein>
<organism evidence="2 3">
    <name type="scientific">Fusarium oxysporum (strain Fo5176)</name>
    <name type="common">Fusarium vascular wilt</name>
    <dbReference type="NCBI Taxonomy" id="660025"/>
    <lineage>
        <taxon>Eukaryota</taxon>
        <taxon>Fungi</taxon>
        <taxon>Dikarya</taxon>
        <taxon>Ascomycota</taxon>
        <taxon>Pezizomycotina</taxon>
        <taxon>Sordariomycetes</taxon>
        <taxon>Hypocreomycetidae</taxon>
        <taxon>Hypocreales</taxon>
        <taxon>Nectriaceae</taxon>
        <taxon>Fusarium</taxon>
        <taxon>Fusarium oxysporum species complex</taxon>
    </lineage>
</organism>
<name>A0A0D2XUF7_FUSOF</name>
<dbReference type="Proteomes" id="UP000002489">
    <property type="component" value="Unassembled WGS sequence"/>
</dbReference>
<dbReference type="EnsemblFungi" id="FOXG_07610T0">
    <property type="protein sequence ID" value="FOXG_07610P0"/>
    <property type="gene ID" value="FOXG_07610"/>
</dbReference>
<feature type="compositionally biased region" description="Polar residues" evidence="1">
    <location>
        <begin position="41"/>
        <end position="54"/>
    </location>
</feature>
<evidence type="ECO:0000313" key="3">
    <source>
        <dbReference type="Proteomes" id="UP000002489"/>
    </source>
</evidence>
<sequence length="107" mass="11854">MQGRKKPVVLLSGPREGSDAEQHAGDWVGPGKADPRRDDVPSSQQREAAGSLSNRSKKGSPKIEVELAESPNVKGTRQSSEFQLSQIDRRFAIEQRLVIERVMEQSE</sequence>